<reference evidence="3 4" key="1">
    <citation type="journal article" date="2019" name="Mar. Drugs">
        <title>Comparative Genomics and CAZyme Genome Repertoires of Marine Zobellia amurskyensis KMM 3526(T) and Zobellia laminariae KMM 3676(T).</title>
        <authorList>
            <person name="Chernysheva N."/>
            <person name="Bystritskaya E."/>
            <person name="Stenkova A."/>
            <person name="Golovkin I."/>
            <person name="Nedashkovskaya O."/>
            <person name="Isaeva M."/>
        </authorList>
    </citation>
    <scope>NUCLEOTIDE SEQUENCE [LARGE SCALE GENOMIC DNA]</scope>
    <source>
        <strain evidence="3 4">KMM 3526</strain>
    </source>
</reference>
<dbReference type="InterPro" id="IPR015943">
    <property type="entry name" value="WD40/YVTN_repeat-like_dom_sf"/>
</dbReference>
<dbReference type="Pfam" id="PF10282">
    <property type="entry name" value="Lactonase"/>
    <property type="match status" value="1"/>
</dbReference>
<dbReference type="GO" id="GO:0005829">
    <property type="term" value="C:cytosol"/>
    <property type="evidence" value="ECO:0007669"/>
    <property type="project" value="TreeGrafter"/>
</dbReference>
<dbReference type="EMBL" id="RCNR01000032">
    <property type="protein sequence ID" value="MUH37149.1"/>
    <property type="molecule type" value="Genomic_DNA"/>
</dbReference>
<dbReference type="AlphaFoldDB" id="A0A7X2ZVK5"/>
<dbReference type="SUPFAM" id="SSF51004">
    <property type="entry name" value="C-terminal (heme d1) domain of cytochrome cd1-nitrite reductase"/>
    <property type="match status" value="1"/>
</dbReference>
<dbReference type="Gene3D" id="2.130.10.10">
    <property type="entry name" value="YVTN repeat-like/Quinoprotein amine dehydrogenase"/>
    <property type="match status" value="1"/>
</dbReference>
<evidence type="ECO:0000313" key="4">
    <source>
        <dbReference type="Proteomes" id="UP000540519"/>
    </source>
</evidence>
<dbReference type="PANTHER" id="PTHR30344:SF1">
    <property type="entry name" value="6-PHOSPHOGLUCONOLACTONASE"/>
    <property type="match status" value="1"/>
</dbReference>
<dbReference type="OrthoDB" id="9790815at2"/>
<proteinExistence type="inferred from homology"/>
<comment type="similarity">
    <text evidence="1">Belongs to the cycloisomerase 2 family.</text>
</comment>
<dbReference type="InterPro" id="IPR011048">
    <property type="entry name" value="Haem_d1_sf"/>
</dbReference>
<keyword evidence="2" id="KW-0313">Glucose metabolism</keyword>
<dbReference type="InterPro" id="IPR019405">
    <property type="entry name" value="Lactonase_7-beta_prop"/>
</dbReference>
<evidence type="ECO:0000256" key="1">
    <source>
        <dbReference type="ARBA" id="ARBA00005564"/>
    </source>
</evidence>
<dbReference type="PANTHER" id="PTHR30344">
    <property type="entry name" value="6-PHOSPHOGLUCONOLACTONASE-RELATED"/>
    <property type="match status" value="1"/>
</dbReference>
<protein>
    <submittedName>
        <fullName evidence="3">Lactonase family protein</fullName>
    </submittedName>
</protein>
<evidence type="ECO:0000313" key="3">
    <source>
        <dbReference type="EMBL" id="MUH37149.1"/>
    </source>
</evidence>
<sequence length="383" mass="42252">MKYFSNSLVFFILVMVVISCKNEPKKTTMKEVEQEVQKPNLKLLVGTHASGDEQGIYQLDFNSETGELANSEHLVKEDNSGYLYLSKDGKRVYSSNGTKPGSVSAFEWDNEGVKLNKVSNFSSEGDGACYIELSPNEDLLAAANYGSGGIVLYNVDENGKITGEPEAYQHEGTGPHKNQKSPHAHCVKFSKAGDFLYAVDLGIDKVLAYPINSDGTLGKEHTALQLDPGDGPRHLIFHPTKNRVFIINELYSSVVSADMDTKTGLFTKIDKQSTLPEDYDGFNACADIHLSNDGKFLYASNRGHNSIAIFSVSDNGQMELLGTESVRGDWPRNFTLSPDNNFLLVANRKTDNITVFKRDETSGLLSFTGHEVKLPQPVCLKFR</sequence>
<organism evidence="3 4">
    <name type="scientific">Zobellia amurskyensis</name>
    <dbReference type="NCBI Taxonomy" id="248905"/>
    <lineage>
        <taxon>Bacteria</taxon>
        <taxon>Pseudomonadati</taxon>
        <taxon>Bacteroidota</taxon>
        <taxon>Flavobacteriia</taxon>
        <taxon>Flavobacteriales</taxon>
        <taxon>Flavobacteriaceae</taxon>
        <taxon>Zobellia</taxon>
    </lineage>
</organism>
<dbReference type="FunFam" id="2.130.10.10:FF:000306">
    <property type="entry name" value="3-carboxymuconate cyclase"/>
    <property type="match status" value="1"/>
</dbReference>
<comment type="caution">
    <text evidence="3">The sequence shown here is derived from an EMBL/GenBank/DDBJ whole genome shotgun (WGS) entry which is preliminary data.</text>
</comment>
<keyword evidence="2" id="KW-0119">Carbohydrate metabolism</keyword>
<dbReference type="GO" id="GO:0017057">
    <property type="term" value="F:6-phosphogluconolactonase activity"/>
    <property type="evidence" value="ECO:0007669"/>
    <property type="project" value="TreeGrafter"/>
</dbReference>
<dbReference type="GO" id="GO:0006006">
    <property type="term" value="P:glucose metabolic process"/>
    <property type="evidence" value="ECO:0007669"/>
    <property type="project" value="UniProtKB-KW"/>
</dbReference>
<evidence type="ECO:0000256" key="2">
    <source>
        <dbReference type="ARBA" id="ARBA00022526"/>
    </source>
</evidence>
<accession>A0A7X2ZVK5</accession>
<keyword evidence="4" id="KW-1185">Reference proteome</keyword>
<dbReference type="Proteomes" id="UP000540519">
    <property type="component" value="Unassembled WGS sequence"/>
</dbReference>
<gene>
    <name evidence="3" type="ORF">D9O36_14950</name>
</gene>
<name>A0A7X2ZVK5_9FLAO</name>
<dbReference type="PROSITE" id="PS51257">
    <property type="entry name" value="PROKAR_LIPOPROTEIN"/>
    <property type="match status" value="1"/>
</dbReference>
<dbReference type="InterPro" id="IPR050282">
    <property type="entry name" value="Cycloisomerase_2"/>
</dbReference>